<proteinExistence type="predicted"/>
<accession>A0ABR2WPS9</accession>
<name>A0ABR2WPS9_9FUNG</name>
<protein>
    <submittedName>
        <fullName evidence="1">Uncharacterized protein</fullName>
    </submittedName>
</protein>
<gene>
    <name evidence="1" type="ORF">K7432_009711</name>
</gene>
<dbReference type="Proteomes" id="UP001479436">
    <property type="component" value="Unassembled WGS sequence"/>
</dbReference>
<evidence type="ECO:0000313" key="2">
    <source>
        <dbReference type="Proteomes" id="UP001479436"/>
    </source>
</evidence>
<evidence type="ECO:0000313" key="1">
    <source>
        <dbReference type="EMBL" id="KAK9763530.1"/>
    </source>
</evidence>
<sequence>MSTSNRESSPTSSDSGSIDVREYFSQYDRIPILITKRSYGFIWNEEVFSSRSSFLYHKLSSRTHQRHQDETQVHEIRLADQESILPF</sequence>
<reference evidence="1 2" key="1">
    <citation type="submission" date="2023-04" db="EMBL/GenBank/DDBJ databases">
        <title>Genome of Basidiobolus ranarum AG-B5.</title>
        <authorList>
            <person name="Stajich J.E."/>
            <person name="Carter-House D."/>
            <person name="Gryganskyi A."/>
        </authorList>
    </citation>
    <scope>NUCLEOTIDE SEQUENCE [LARGE SCALE GENOMIC DNA]</scope>
    <source>
        <strain evidence="1 2">AG-B5</strain>
    </source>
</reference>
<organism evidence="1 2">
    <name type="scientific">Basidiobolus ranarum</name>
    <dbReference type="NCBI Taxonomy" id="34480"/>
    <lineage>
        <taxon>Eukaryota</taxon>
        <taxon>Fungi</taxon>
        <taxon>Fungi incertae sedis</taxon>
        <taxon>Zoopagomycota</taxon>
        <taxon>Entomophthoromycotina</taxon>
        <taxon>Basidiobolomycetes</taxon>
        <taxon>Basidiobolales</taxon>
        <taxon>Basidiobolaceae</taxon>
        <taxon>Basidiobolus</taxon>
    </lineage>
</organism>
<dbReference type="EMBL" id="JASJQH010000618">
    <property type="protein sequence ID" value="KAK9763530.1"/>
    <property type="molecule type" value="Genomic_DNA"/>
</dbReference>
<comment type="caution">
    <text evidence="1">The sequence shown here is derived from an EMBL/GenBank/DDBJ whole genome shotgun (WGS) entry which is preliminary data.</text>
</comment>
<keyword evidence="2" id="KW-1185">Reference proteome</keyword>